<keyword evidence="2" id="KW-1185">Reference proteome</keyword>
<sequence length="284" mass="31823">MNKVAIAIVVGVCVLAGIIFATFESSMIYTTGPEVERYKILKKWDLPIELEEISGFVMLSDDRLACIQDEEGIIFIYNLNKEEIEEEYEFGGNGDYEGLAVNGNDAYVLKSNGTIYEVKDYASSSRKVREIQTVLTARQNTEGLSLDTKNNRLLITLKDSEKDDENFKNIYAYDLGLNKLSTEPVIKIDLRDSVFSGLKANQLTRKMSPSEISIHPSTGEYYIVDGPRPKLLILDKNGKPRDLYLFDPVKIAQPEGIGFTSDGRLFISNEGHGDPGNVMELQLE</sequence>
<evidence type="ECO:0000313" key="2">
    <source>
        <dbReference type="Proteomes" id="UP001597131"/>
    </source>
</evidence>
<gene>
    <name evidence="1" type="ORF">ACFQ3Q_08960</name>
</gene>
<comment type="caution">
    <text evidence="1">The sequence shown here is derived from an EMBL/GenBank/DDBJ whole genome shotgun (WGS) entry which is preliminary data.</text>
</comment>
<evidence type="ECO:0000313" key="1">
    <source>
        <dbReference type="EMBL" id="MFD1095877.1"/>
    </source>
</evidence>
<dbReference type="SUPFAM" id="SSF101898">
    <property type="entry name" value="NHL repeat"/>
    <property type="match status" value="1"/>
</dbReference>
<name>A0ABW3NTN8_9FLAO</name>
<reference evidence="2" key="1">
    <citation type="journal article" date="2019" name="Int. J. Syst. Evol. Microbiol.">
        <title>The Global Catalogue of Microorganisms (GCM) 10K type strain sequencing project: providing services to taxonomists for standard genome sequencing and annotation.</title>
        <authorList>
            <consortium name="The Broad Institute Genomics Platform"/>
            <consortium name="The Broad Institute Genome Sequencing Center for Infectious Disease"/>
            <person name="Wu L."/>
            <person name="Ma J."/>
        </authorList>
    </citation>
    <scope>NUCLEOTIDE SEQUENCE [LARGE SCALE GENOMIC DNA]</scope>
    <source>
        <strain evidence="2">CCUG 64793</strain>
    </source>
</reference>
<proteinExistence type="predicted"/>
<dbReference type="EMBL" id="JBHTLI010000001">
    <property type="protein sequence ID" value="MFD1095877.1"/>
    <property type="molecule type" value="Genomic_DNA"/>
</dbReference>
<accession>A0ABW3NTN8</accession>
<protein>
    <recommendedName>
        <fullName evidence="3">SdiA-regulated family protein</fullName>
    </recommendedName>
</protein>
<dbReference type="RefSeq" id="WP_380744971.1">
    <property type="nucleotide sequence ID" value="NZ_JBHTLI010000001.1"/>
</dbReference>
<evidence type="ECO:0008006" key="3">
    <source>
        <dbReference type="Google" id="ProtNLM"/>
    </source>
</evidence>
<organism evidence="1 2">
    <name type="scientific">Salegentibacter chungangensis</name>
    <dbReference type="NCBI Taxonomy" id="1335724"/>
    <lineage>
        <taxon>Bacteria</taxon>
        <taxon>Pseudomonadati</taxon>
        <taxon>Bacteroidota</taxon>
        <taxon>Flavobacteriia</taxon>
        <taxon>Flavobacteriales</taxon>
        <taxon>Flavobacteriaceae</taxon>
        <taxon>Salegentibacter</taxon>
    </lineage>
</organism>
<dbReference type="Proteomes" id="UP001597131">
    <property type="component" value="Unassembled WGS sequence"/>
</dbReference>